<proteinExistence type="predicted"/>
<evidence type="ECO:0000313" key="2">
    <source>
        <dbReference type="Proteomes" id="UP000245081"/>
    </source>
</evidence>
<keyword evidence="1" id="KW-0067">ATP-binding</keyword>
<keyword evidence="2" id="KW-1185">Reference proteome</keyword>
<organism evidence="1 2">
    <name type="scientific">Novimethylophilus kurashikiensis</name>
    <dbReference type="NCBI Taxonomy" id="1825523"/>
    <lineage>
        <taxon>Bacteria</taxon>
        <taxon>Pseudomonadati</taxon>
        <taxon>Pseudomonadota</taxon>
        <taxon>Betaproteobacteria</taxon>
        <taxon>Nitrosomonadales</taxon>
        <taxon>Methylophilaceae</taxon>
        <taxon>Novimethylophilus</taxon>
    </lineage>
</organism>
<name>A0A2R5F8R2_9PROT</name>
<protein>
    <submittedName>
        <fullName evidence="1">ATP-binding protein</fullName>
    </submittedName>
</protein>
<dbReference type="InterPro" id="IPR027417">
    <property type="entry name" value="P-loop_NTPase"/>
</dbReference>
<keyword evidence="1" id="KW-0547">Nucleotide-binding</keyword>
<dbReference type="GO" id="GO:0005524">
    <property type="term" value="F:ATP binding"/>
    <property type="evidence" value="ECO:0007669"/>
    <property type="project" value="UniProtKB-KW"/>
</dbReference>
<sequence length="469" mass="52129">MTFMMNFFKSLCTHQAVPVETIQLGTLAARPRKKVAMPADNLGHHLLLSGVMGSGSTKLLESVLVQRTQGGHGWFYVDTRENYDMRDVLFEAAHHAGRQDEFHFIDLSNYPSWDVFDLWEGTPHELAEDFTALLPHSEPSTGSDYYRQLNHHRLTVIISALRASGLSFNLYDLAVAVVDLGALEQLAMKTPEWTPAAQELKGLIETYRDFGESAATRYRQDTGHLGYKLAELAKLLFSDDASAPTMRRKRQVSLKEIFQQNQLCYIMLPFGADNSLPPQLREAFGRFLLSKIRHAAVSRAQVPARVRKHPFLLGFDGAELYPTSSLSALLAATPQYGVGVALRAGLECFRHLPGSVVDHAVRVIFKQGSLEDTHLAEAMLATSEPHRMSENVQLRKRATPSATQVADLQAGEFVIDTRGLREVCKLQPTERKGVAPSARFSLQSSVAPQAELPALDLRFSEPQAEVAHE</sequence>
<accession>A0A2R5F8R2</accession>
<dbReference type="Proteomes" id="UP000245081">
    <property type="component" value="Unassembled WGS sequence"/>
</dbReference>
<comment type="caution">
    <text evidence="1">The sequence shown here is derived from an EMBL/GenBank/DDBJ whole genome shotgun (WGS) entry which is preliminary data.</text>
</comment>
<evidence type="ECO:0000313" key="1">
    <source>
        <dbReference type="EMBL" id="GBG14425.1"/>
    </source>
</evidence>
<gene>
    <name evidence="1" type="ORF">NMK_2024</name>
</gene>
<dbReference type="SUPFAM" id="SSF52540">
    <property type="entry name" value="P-loop containing nucleoside triphosphate hydrolases"/>
    <property type="match status" value="1"/>
</dbReference>
<dbReference type="EMBL" id="BDOQ01000007">
    <property type="protein sequence ID" value="GBG14425.1"/>
    <property type="molecule type" value="Genomic_DNA"/>
</dbReference>
<dbReference type="AlphaFoldDB" id="A0A2R5F8R2"/>
<reference evidence="1 2" key="1">
    <citation type="journal article" date="2018" name="Environ. Microbiol.">
        <title>Isolation and genomic characterization of Novimethylophilus kurashikiensis gen. nov. sp. nov., a new lanthanide-dependent methylotrophic species of Methylophilaceae.</title>
        <authorList>
            <person name="Lv H."/>
            <person name="Sahin N."/>
            <person name="Tani A."/>
        </authorList>
    </citation>
    <scope>NUCLEOTIDE SEQUENCE [LARGE SCALE GENOMIC DNA]</scope>
    <source>
        <strain evidence="1 2">La2-4</strain>
    </source>
</reference>